<dbReference type="Ensembl" id="ENSLACT00000002603.1">
    <property type="protein sequence ID" value="ENSLACP00000002583.1"/>
    <property type="gene ID" value="ENSLACG00000002308.1"/>
</dbReference>
<dbReference type="STRING" id="7897.ENSLACP00000002583"/>
<dbReference type="OMA" id="FIARNEG"/>
<dbReference type="HOGENOM" id="CLU_006175_4_1_1"/>
<reference evidence="4" key="1">
    <citation type="submission" date="2011-08" db="EMBL/GenBank/DDBJ databases">
        <title>The draft genome of Latimeria chalumnae.</title>
        <authorList>
            <person name="Di Palma F."/>
            <person name="Alfoldi J."/>
            <person name="Johnson J."/>
            <person name="Berlin A."/>
            <person name="Gnerre S."/>
            <person name="Jaffe D."/>
            <person name="MacCallum I."/>
            <person name="Young S."/>
            <person name="Walker B.J."/>
            <person name="Lander E."/>
            <person name="Lindblad-Toh K."/>
        </authorList>
    </citation>
    <scope>NUCLEOTIDE SEQUENCE [LARGE SCALE GENOMIC DNA]</scope>
    <source>
        <strain evidence="4">Wild caught</strain>
    </source>
</reference>
<evidence type="ECO:0008006" key="5">
    <source>
        <dbReference type="Google" id="ProtNLM"/>
    </source>
</evidence>
<accession>H2ZYW2</accession>
<dbReference type="GeneTree" id="ENSGT00940000166390"/>
<protein>
    <recommendedName>
        <fullName evidence="5">DUF4371 domain-containing protein</fullName>
    </recommendedName>
</protein>
<reference evidence="3" key="2">
    <citation type="submission" date="2025-08" db="UniProtKB">
        <authorList>
            <consortium name="Ensembl"/>
        </authorList>
    </citation>
    <scope>IDENTIFICATION</scope>
</reference>
<evidence type="ECO:0000259" key="1">
    <source>
        <dbReference type="Pfam" id="PF05699"/>
    </source>
</evidence>
<dbReference type="InParanoid" id="H2ZYW2"/>
<evidence type="ECO:0000259" key="2">
    <source>
        <dbReference type="Pfam" id="PF14291"/>
    </source>
</evidence>
<organism evidence="3 4">
    <name type="scientific">Latimeria chalumnae</name>
    <name type="common">Coelacanth</name>
    <dbReference type="NCBI Taxonomy" id="7897"/>
    <lineage>
        <taxon>Eukaryota</taxon>
        <taxon>Metazoa</taxon>
        <taxon>Chordata</taxon>
        <taxon>Craniata</taxon>
        <taxon>Vertebrata</taxon>
        <taxon>Euteleostomi</taxon>
        <taxon>Coelacanthiformes</taxon>
        <taxon>Coelacanthidae</taxon>
        <taxon>Latimeria</taxon>
    </lineage>
</organism>
<dbReference type="InterPro" id="IPR008906">
    <property type="entry name" value="HATC_C_dom"/>
</dbReference>
<proteinExistence type="predicted"/>
<sequence>RKFNLSWLKDYPWLVYLKELAGGFCVHCFLFTVNSSTKNCQFEMLKDGVLPKQEKTDYHKNAIIASSNFLQTYQDPSKRIDSTFQWSNQLIFDRNKQALSSLVKCVLFCGKHGISLRGHRDDATVDPTSNRGNFKALIDFRAECDLNLQEFRNYAPKNATYTSKTFQNDVIEVVGEYIQEKIASNLNDSSPYCGIITDEVTDTVSNQEVVSLCLQYIRYDENEKPYIEEDVFAFNNLERTNSETVAETILDVIKKLGLDATKIRGQSYDTTASMSSSLNGTQAKIRKVVPNAIYSPCNSHKLNLAIKSCNKEEHIQQAVTVINQVFLFFDNSPKQQRFLEKVIENQGSDLKRTKLIVFCKTRWTEREEAVENFCDMIEVIFIVLQIISWPHWDGKTKLNAQGLHSSTQSLEMIVSIVALKNVLAPLRGITVKLQKRDIDIHSAYKQISSVITSIREDIDNVFKDWYSEISSLAEKLDVTLQISCLAGQQKHRSNQPVNSTEEYYKCAIVIPFVEYVLSELRIRFSREDYNPIEGIPSLIPEIVGSLKNEIFSWTRTWKQRNQLPTSLCESLEACDKDLVPNLYVLFQIGCVLPVTSCESERSHSAYRRVKTYLRNAMSEERMTNLTLMHVHYDMNIDVDQVVDKFIRKHPSK</sequence>
<dbReference type="GO" id="GO:0046983">
    <property type="term" value="F:protein dimerization activity"/>
    <property type="evidence" value="ECO:0007669"/>
    <property type="project" value="InterPro"/>
</dbReference>
<dbReference type="InterPro" id="IPR052958">
    <property type="entry name" value="IFN-induced_PKR_regulator"/>
</dbReference>
<dbReference type="Pfam" id="PF14291">
    <property type="entry name" value="DUF4371"/>
    <property type="match status" value="1"/>
</dbReference>
<dbReference type="InterPro" id="IPR025398">
    <property type="entry name" value="DUF4371"/>
</dbReference>
<dbReference type="PANTHER" id="PTHR46289:SF14">
    <property type="entry name" value="DUF4371 DOMAIN-CONTAINING PROTEIN"/>
    <property type="match status" value="1"/>
</dbReference>
<feature type="domain" description="DUF4371" evidence="2">
    <location>
        <begin position="111"/>
        <end position="280"/>
    </location>
</feature>
<dbReference type="PANTHER" id="PTHR46289">
    <property type="entry name" value="52 KDA REPRESSOR OF THE INHIBITOR OF THE PROTEIN KINASE-LIKE PROTEIN-RELATED"/>
    <property type="match status" value="1"/>
</dbReference>
<evidence type="ECO:0000313" key="3">
    <source>
        <dbReference type="Ensembl" id="ENSLACP00000002583.1"/>
    </source>
</evidence>
<dbReference type="SUPFAM" id="SSF53098">
    <property type="entry name" value="Ribonuclease H-like"/>
    <property type="match status" value="1"/>
</dbReference>
<reference evidence="3" key="3">
    <citation type="submission" date="2025-09" db="UniProtKB">
        <authorList>
            <consortium name="Ensembl"/>
        </authorList>
    </citation>
    <scope>IDENTIFICATION</scope>
</reference>
<dbReference type="Proteomes" id="UP000008672">
    <property type="component" value="Unassembled WGS sequence"/>
</dbReference>
<feature type="domain" description="HAT C-terminal dimerisation" evidence="1">
    <location>
        <begin position="574"/>
        <end position="634"/>
    </location>
</feature>
<dbReference type="EMBL" id="AFYH01116703">
    <property type="status" value="NOT_ANNOTATED_CDS"/>
    <property type="molecule type" value="Genomic_DNA"/>
</dbReference>
<name>H2ZYW2_LATCH</name>
<dbReference type="eggNOG" id="ENOG502QQVP">
    <property type="taxonomic scope" value="Eukaryota"/>
</dbReference>
<evidence type="ECO:0000313" key="4">
    <source>
        <dbReference type="Proteomes" id="UP000008672"/>
    </source>
</evidence>
<dbReference type="AlphaFoldDB" id="H2ZYW2"/>
<dbReference type="InterPro" id="IPR012337">
    <property type="entry name" value="RNaseH-like_sf"/>
</dbReference>
<dbReference type="Pfam" id="PF05699">
    <property type="entry name" value="Dimer_Tnp_hAT"/>
    <property type="match status" value="1"/>
</dbReference>
<keyword evidence="4" id="KW-1185">Reference proteome</keyword>